<organism evidence="8 9">
    <name type="scientific">Exocentrus adspersus</name>
    <dbReference type="NCBI Taxonomy" id="1586481"/>
    <lineage>
        <taxon>Eukaryota</taxon>
        <taxon>Metazoa</taxon>
        <taxon>Ecdysozoa</taxon>
        <taxon>Arthropoda</taxon>
        <taxon>Hexapoda</taxon>
        <taxon>Insecta</taxon>
        <taxon>Pterygota</taxon>
        <taxon>Neoptera</taxon>
        <taxon>Endopterygota</taxon>
        <taxon>Coleoptera</taxon>
        <taxon>Polyphaga</taxon>
        <taxon>Cucujiformia</taxon>
        <taxon>Chrysomeloidea</taxon>
        <taxon>Cerambycidae</taxon>
        <taxon>Lamiinae</taxon>
        <taxon>Acanthocinini</taxon>
        <taxon>Exocentrus</taxon>
    </lineage>
</organism>
<evidence type="ECO:0000313" key="8">
    <source>
        <dbReference type="EMBL" id="KAJ8919251.1"/>
    </source>
</evidence>
<reference evidence="8 9" key="1">
    <citation type="journal article" date="2023" name="Insect Mol. Biol.">
        <title>Genome sequencing provides insights into the evolution of gene families encoding plant cell wall-degrading enzymes in longhorned beetles.</title>
        <authorList>
            <person name="Shin N.R."/>
            <person name="Okamura Y."/>
            <person name="Kirsch R."/>
            <person name="Pauchet Y."/>
        </authorList>
    </citation>
    <scope>NUCLEOTIDE SEQUENCE [LARGE SCALE GENOMIC DNA]</scope>
    <source>
        <strain evidence="8">EAD_L_NR</strain>
    </source>
</reference>
<feature type="transmembrane region" description="Helical" evidence="6">
    <location>
        <begin position="55"/>
        <end position="73"/>
    </location>
</feature>
<dbReference type="SMART" id="SM00724">
    <property type="entry name" value="TLC"/>
    <property type="match status" value="1"/>
</dbReference>
<keyword evidence="3 6" id="KW-1133">Transmembrane helix</keyword>
<dbReference type="PROSITE" id="PS50922">
    <property type="entry name" value="TLC"/>
    <property type="match status" value="1"/>
</dbReference>
<protein>
    <recommendedName>
        <fullName evidence="7">TLC domain-containing protein</fullName>
    </recommendedName>
</protein>
<keyword evidence="4 5" id="KW-0472">Membrane</keyword>
<feature type="domain" description="TLC" evidence="7">
    <location>
        <begin position="50"/>
        <end position="224"/>
    </location>
</feature>
<dbReference type="InterPro" id="IPR042512">
    <property type="entry name" value="TLCD5"/>
</dbReference>
<evidence type="ECO:0000256" key="1">
    <source>
        <dbReference type="ARBA" id="ARBA00004141"/>
    </source>
</evidence>
<dbReference type="Pfam" id="PF03798">
    <property type="entry name" value="TRAM_LAG1_CLN8"/>
    <property type="match status" value="1"/>
</dbReference>
<feature type="transmembrane region" description="Helical" evidence="6">
    <location>
        <begin position="175"/>
        <end position="201"/>
    </location>
</feature>
<evidence type="ECO:0000313" key="9">
    <source>
        <dbReference type="Proteomes" id="UP001159042"/>
    </source>
</evidence>
<evidence type="ECO:0000256" key="2">
    <source>
        <dbReference type="ARBA" id="ARBA00022692"/>
    </source>
</evidence>
<sequence length="255" mass="29497">MEEDSPPDTILTPIVTTKEYSFNFESLFAVVISVAVWRSAYTVIRLLLPNKSAEYCCRIITFIHGLLVAFIGINQCFLIDSPFDHPDWVTTHTQSLVMLASLGYFIHDLEWCIRYQTEEKLMMAHHVYSVFAIFRMLVKGTSGAQATCALGSMEITNPFLQLRWFIRSEGLYPSVLFNAVETTFMIVFVAIRIVLGTYYMVIIVKQPKNDWDFVLLSFTIYIMSWLFLINIVKYLLVKYCGFDKKKMRDLHNKGS</sequence>
<evidence type="ECO:0000256" key="5">
    <source>
        <dbReference type="PROSITE-ProRule" id="PRU00205"/>
    </source>
</evidence>
<dbReference type="GO" id="GO:0016020">
    <property type="term" value="C:membrane"/>
    <property type="evidence" value="ECO:0007669"/>
    <property type="project" value="UniProtKB-SubCell"/>
</dbReference>
<comment type="subcellular location">
    <subcellularLocation>
        <location evidence="1">Membrane</location>
        <topology evidence="1">Multi-pass membrane protein</topology>
    </subcellularLocation>
</comment>
<dbReference type="PANTHER" id="PTHR31898:SF1">
    <property type="entry name" value="TLC DOMAIN-CONTAINING PROTEIN 5"/>
    <property type="match status" value="1"/>
</dbReference>
<keyword evidence="2 5" id="KW-0812">Transmembrane</keyword>
<dbReference type="AlphaFoldDB" id="A0AAV8VZD2"/>
<dbReference type="PANTHER" id="PTHR31898">
    <property type="entry name" value="TRANSMEMBRANE PROTEIN 136"/>
    <property type="match status" value="1"/>
</dbReference>
<comment type="caution">
    <text evidence="8">The sequence shown here is derived from an EMBL/GenBank/DDBJ whole genome shotgun (WGS) entry which is preliminary data.</text>
</comment>
<keyword evidence="9" id="KW-1185">Reference proteome</keyword>
<dbReference type="Proteomes" id="UP001159042">
    <property type="component" value="Unassembled WGS sequence"/>
</dbReference>
<name>A0AAV8VZD2_9CUCU</name>
<feature type="transmembrane region" description="Helical" evidence="6">
    <location>
        <begin position="27"/>
        <end position="48"/>
    </location>
</feature>
<feature type="transmembrane region" description="Helical" evidence="6">
    <location>
        <begin position="93"/>
        <end position="113"/>
    </location>
</feature>
<evidence type="ECO:0000256" key="4">
    <source>
        <dbReference type="ARBA" id="ARBA00023136"/>
    </source>
</evidence>
<dbReference type="EMBL" id="JANEYG010000019">
    <property type="protein sequence ID" value="KAJ8919251.1"/>
    <property type="molecule type" value="Genomic_DNA"/>
</dbReference>
<dbReference type="InterPro" id="IPR006634">
    <property type="entry name" value="TLC-dom"/>
</dbReference>
<evidence type="ECO:0000256" key="3">
    <source>
        <dbReference type="ARBA" id="ARBA00022989"/>
    </source>
</evidence>
<feature type="transmembrane region" description="Helical" evidence="6">
    <location>
        <begin position="213"/>
        <end position="237"/>
    </location>
</feature>
<evidence type="ECO:0000256" key="6">
    <source>
        <dbReference type="SAM" id="Phobius"/>
    </source>
</evidence>
<gene>
    <name evidence="8" type="ORF">NQ315_003834</name>
</gene>
<accession>A0AAV8VZD2</accession>
<proteinExistence type="predicted"/>
<evidence type="ECO:0000259" key="7">
    <source>
        <dbReference type="PROSITE" id="PS50922"/>
    </source>
</evidence>